<evidence type="ECO:0000256" key="4">
    <source>
        <dbReference type="ARBA" id="ARBA00022989"/>
    </source>
</evidence>
<dbReference type="OrthoDB" id="7061211at2"/>
<dbReference type="GO" id="GO:0005886">
    <property type="term" value="C:plasma membrane"/>
    <property type="evidence" value="ECO:0007669"/>
    <property type="project" value="UniProtKB-SubCell"/>
</dbReference>
<organism evidence="8 9">
    <name type="scientific">Terasakiispira papahanaumokuakeensis</name>
    <dbReference type="NCBI Taxonomy" id="197479"/>
    <lineage>
        <taxon>Bacteria</taxon>
        <taxon>Pseudomonadati</taxon>
        <taxon>Pseudomonadota</taxon>
        <taxon>Gammaproteobacteria</taxon>
        <taxon>Oceanospirillales</taxon>
        <taxon>Terasakiispira</taxon>
    </lineage>
</organism>
<reference evidence="8 9" key="1">
    <citation type="submission" date="2016-08" db="EMBL/GenBank/DDBJ databases">
        <authorList>
            <person name="Seilhamer J.J."/>
        </authorList>
    </citation>
    <scope>NUCLEOTIDE SEQUENCE [LARGE SCALE GENOMIC DNA]</scope>
    <source>
        <strain evidence="8 9">PH27A</strain>
    </source>
</reference>
<keyword evidence="9" id="KW-1185">Reference proteome</keyword>
<gene>
    <name evidence="7" type="primary">ftsB</name>
    <name evidence="8" type="ORF">BFW38_12670</name>
</gene>
<dbReference type="Proteomes" id="UP000094291">
    <property type="component" value="Unassembled WGS sequence"/>
</dbReference>
<keyword evidence="7" id="KW-0997">Cell inner membrane</keyword>
<dbReference type="InterPro" id="IPR007060">
    <property type="entry name" value="FtsL/DivIC"/>
</dbReference>
<evidence type="ECO:0000256" key="3">
    <source>
        <dbReference type="ARBA" id="ARBA00022692"/>
    </source>
</evidence>
<dbReference type="RefSeq" id="WP_068999237.1">
    <property type="nucleotide sequence ID" value="NZ_MDTQ01000001.1"/>
</dbReference>
<dbReference type="GO" id="GO:0030428">
    <property type="term" value="C:cell septum"/>
    <property type="evidence" value="ECO:0007669"/>
    <property type="project" value="TreeGrafter"/>
</dbReference>
<keyword evidence="2 7" id="KW-0132">Cell division</keyword>
<dbReference type="EMBL" id="MDTQ01000001">
    <property type="protein sequence ID" value="ODC04257.1"/>
    <property type="molecule type" value="Genomic_DNA"/>
</dbReference>
<keyword evidence="6 7" id="KW-0131">Cell cycle</keyword>
<evidence type="ECO:0000313" key="9">
    <source>
        <dbReference type="Proteomes" id="UP000094291"/>
    </source>
</evidence>
<evidence type="ECO:0000256" key="2">
    <source>
        <dbReference type="ARBA" id="ARBA00022618"/>
    </source>
</evidence>
<evidence type="ECO:0000256" key="6">
    <source>
        <dbReference type="ARBA" id="ARBA00023306"/>
    </source>
</evidence>
<dbReference type="PANTHER" id="PTHR37485">
    <property type="entry name" value="CELL DIVISION PROTEIN FTSB"/>
    <property type="match status" value="1"/>
</dbReference>
<evidence type="ECO:0000256" key="7">
    <source>
        <dbReference type="HAMAP-Rule" id="MF_00599"/>
    </source>
</evidence>
<dbReference type="AlphaFoldDB" id="A0A1E2VB84"/>
<evidence type="ECO:0000256" key="1">
    <source>
        <dbReference type="ARBA" id="ARBA00022475"/>
    </source>
</evidence>
<dbReference type="PANTHER" id="PTHR37485:SF1">
    <property type="entry name" value="CELL DIVISION PROTEIN FTSB"/>
    <property type="match status" value="1"/>
</dbReference>
<dbReference type="Pfam" id="PF04977">
    <property type="entry name" value="DivIC"/>
    <property type="match status" value="1"/>
</dbReference>
<proteinExistence type="inferred from homology"/>
<evidence type="ECO:0000313" key="8">
    <source>
        <dbReference type="EMBL" id="ODC04257.1"/>
    </source>
</evidence>
<dbReference type="GO" id="GO:0032153">
    <property type="term" value="C:cell division site"/>
    <property type="evidence" value="ECO:0007669"/>
    <property type="project" value="UniProtKB-UniRule"/>
</dbReference>
<dbReference type="Gene3D" id="1.20.5.490">
    <property type="entry name" value="Single helix bin"/>
    <property type="match status" value="1"/>
</dbReference>
<feature type="topological domain" description="Cytoplasmic" evidence="7">
    <location>
        <begin position="1"/>
        <end position="4"/>
    </location>
</feature>
<comment type="caution">
    <text evidence="8">The sequence shown here is derived from an EMBL/GenBank/DDBJ whole genome shotgun (WGS) entry which is preliminary data.</text>
</comment>
<dbReference type="GO" id="GO:0043093">
    <property type="term" value="P:FtsZ-dependent cytokinesis"/>
    <property type="evidence" value="ECO:0007669"/>
    <property type="project" value="UniProtKB-UniRule"/>
</dbReference>
<keyword evidence="1 7" id="KW-1003">Cell membrane</keyword>
<feature type="topological domain" description="Periplasmic" evidence="7">
    <location>
        <begin position="23"/>
        <end position="103"/>
    </location>
</feature>
<name>A0A1E2VB84_9GAMM</name>
<dbReference type="STRING" id="197479.BFW38_12670"/>
<comment type="similarity">
    <text evidence="7">Belongs to the FtsB family.</text>
</comment>
<protein>
    <recommendedName>
        <fullName evidence="7">Cell division protein FtsB</fullName>
    </recommendedName>
</protein>
<comment type="function">
    <text evidence="7">Essential cell division protein. May link together the upstream cell division proteins, which are predominantly cytoplasmic, with the downstream cell division proteins, which are predominantly periplasmic.</text>
</comment>
<dbReference type="NCBIfam" id="NF002058">
    <property type="entry name" value="PRK00888.1"/>
    <property type="match status" value="1"/>
</dbReference>
<comment type="subunit">
    <text evidence="7">Part of a complex composed of FtsB, FtsL and FtsQ.</text>
</comment>
<accession>A0A1E2VB84</accession>
<dbReference type="HAMAP" id="MF_00599">
    <property type="entry name" value="FtsB"/>
    <property type="match status" value="1"/>
</dbReference>
<keyword evidence="5 7" id="KW-0472">Membrane</keyword>
<keyword evidence="7" id="KW-0175">Coiled coil</keyword>
<comment type="subcellular location">
    <subcellularLocation>
        <location evidence="7">Cell inner membrane</location>
        <topology evidence="7">Single-pass type II membrane protein</topology>
    </subcellularLocation>
    <text evidence="7">Localizes to the division septum.</text>
</comment>
<evidence type="ECO:0000256" key="5">
    <source>
        <dbReference type="ARBA" id="ARBA00023136"/>
    </source>
</evidence>
<dbReference type="InterPro" id="IPR023081">
    <property type="entry name" value="Cell_div_FtsB"/>
</dbReference>
<keyword evidence="3 7" id="KW-0812">Transmembrane</keyword>
<keyword evidence="4 7" id="KW-1133">Transmembrane helix</keyword>
<feature type="coiled-coil region" evidence="7">
    <location>
        <begin position="28"/>
        <end position="71"/>
    </location>
</feature>
<sequence>MSRLLWTVGILLLILLQYRLWWGENGLLEQAEVNQQIAQLESKNAKLQSRNQRLQAEVRDLRQGLGEIEERAREELGMIGRDETFFWLVPKSSIEQARPQDDS</sequence>